<evidence type="ECO:0000256" key="1">
    <source>
        <dbReference type="SAM" id="MobiDB-lite"/>
    </source>
</evidence>
<proteinExistence type="predicted"/>
<comment type="caution">
    <text evidence="2">The sequence shown here is derived from an EMBL/GenBank/DDBJ whole genome shotgun (WGS) entry which is preliminary data.</text>
</comment>
<dbReference type="Proteomes" id="UP001219518">
    <property type="component" value="Unassembled WGS sequence"/>
</dbReference>
<feature type="region of interest" description="Disordered" evidence="1">
    <location>
        <begin position="1"/>
        <end position="91"/>
    </location>
</feature>
<keyword evidence="3" id="KW-1185">Reference proteome</keyword>
<feature type="compositionally biased region" description="Basic residues" evidence="1">
    <location>
        <begin position="1"/>
        <end position="13"/>
    </location>
</feature>
<gene>
    <name evidence="2" type="ORF">KUF71_008952</name>
</gene>
<feature type="compositionally biased region" description="Low complexity" evidence="1">
    <location>
        <begin position="72"/>
        <end position="83"/>
    </location>
</feature>
<name>A0AAE1I212_9NEOP</name>
<accession>A0AAE1I212</accession>
<sequence>DSYTNIKHKKKPQKKADKKSNLHTENTSSDHSSTTDSSSDTSSTPVKTDSKKKADTSESESCSESSDDSSEDNSSQNSDSSQDINSLDELNTTQVHKTFSDIKKESTQLIRITKHSGFHGPYKTCVGTLKDNRGKTMKVKMPKPVADMNKKTLKKTLERIRKKKTLKFIVTGLQKKKKATGKGHYDIYDYKFNPLTYIVRVGIQHVTDFLYTNAHQFCTAPYNLFPGLYS</sequence>
<reference evidence="2" key="1">
    <citation type="submission" date="2021-07" db="EMBL/GenBank/DDBJ databases">
        <authorList>
            <person name="Catto M.A."/>
            <person name="Jacobson A."/>
            <person name="Kennedy G."/>
            <person name="Labadie P."/>
            <person name="Hunt B.G."/>
            <person name="Srinivasan R."/>
        </authorList>
    </citation>
    <scope>NUCLEOTIDE SEQUENCE</scope>
    <source>
        <strain evidence="2">PL_HMW_Pooled</strain>
        <tissue evidence="2">Head</tissue>
    </source>
</reference>
<dbReference type="EMBL" id="JAHWGI010001430">
    <property type="protein sequence ID" value="KAK3931733.1"/>
    <property type="molecule type" value="Genomic_DNA"/>
</dbReference>
<evidence type="ECO:0000313" key="3">
    <source>
        <dbReference type="Proteomes" id="UP001219518"/>
    </source>
</evidence>
<organism evidence="2 3">
    <name type="scientific">Frankliniella fusca</name>
    <dbReference type="NCBI Taxonomy" id="407009"/>
    <lineage>
        <taxon>Eukaryota</taxon>
        <taxon>Metazoa</taxon>
        <taxon>Ecdysozoa</taxon>
        <taxon>Arthropoda</taxon>
        <taxon>Hexapoda</taxon>
        <taxon>Insecta</taxon>
        <taxon>Pterygota</taxon>
        <taxon>Neoptera</taxon>
        <taxon>Paraneoptera</taxon>
        <taxon>Thysanoptera</taxon>
        <taxon>Terebrantia</taxon>
        <taxon>Thripoidea</taxon>
        <taxon>Thripidae</taxon>
        <taxon>Frankliniella</taxon>
    </lineage>
</organism>
<evidence type="ECO:0000313" key="2">
    <source>
        <dbReference type="EMBL" id="KAK3931733.1"/>
    </source>
</evidence>
<feature type="non-terminal residue" evidence="2">
    <location>
        <position position="1"/>
    </location>
</feature>
<protein>
    <submittedName>
        <fullName evidence="2">OTU domain-containing protein 7B</fullName>
    </submittedName>
</protein>
<reference evidence="2" key="2">
    <citation type="journal article" date="2023" name="BMC Genomics">
        <title>Pest status, molecular evolution, and epigenetic factors derived from the genome assembly of Frankliniella fusca, a thysanopteran phytovirus vector.</title>
        <authorList>
            <person name="Catto M.A."/>
            <person name="Labadie P.E."/>
            <person name="Jacobson A.L."/>
            <person name="Kennedy G.G."/>
            <person name="Srinivasan R."/>
            <person name="Hunt B.G."/>
        </authorList>
    </citation>
    <scope>NUCLEOTIDE SEQUENCE</scope>
    <source>
        <strain evidence="2">PL_HMW_Pooled</strain>
    </source>
</reference>
<feature type="compositionally biased region" description="Low complexity" evidence="1">
    <location>
        <begin position="27"/>
        <end position="47"/>
    </location>
</feature>
<dbReference type="AlphaFoldDB" id="A0AAE1I212"/>